<proteinExistence type="predicted"/>
<protein>
    <submittedName>
        <fullName evidence="1">Class I SAM-dependent methyltransferase</fullName>
    </submittedName>
</protein>
<evidence type="ECO:0000313" key="2">
    <source>
        <dbReference type="Proteomes" id="UP000831684"/>
    </source>
</evidence>
<dbReference type="KEGG" id="apol:K9D25_21005"/>
<accession>A0A9E6ZVF6</accession>
<dbReference type="AlphaFoldDB" id="A0A9E6ZVF6"/>
<keyword evidence="1" id="KW-0808">Transferase</keyword>
<reference evidence="1" key="1">
    <citation type="submission" date="2021-09" db="EMBL/GenBank/DDBJ databases">
        <title>Network and meta-omics reveal the key degrader and cooperation patterns in an efficient 1,4-dioxane-degrading microbial community.</title>
        <authorList>
            <person name="Dai C."/>
        </authorList>
    </citation>
    <scope>NUCLEOTIDE SEQUENCE</scope>
    <source>
        <strain evidence="1">ZM13</strain>
    </source>
</reference>
<keyword evidence="1" id="KW-0489">Methyltransferase</keyword>
<dbReference type="RefSeq" id="WP_244378037.1">
    <property type="nucleotide sequence ID" value="NZ_CP083239.1"/>
</dbReference>
<dbReference type="EMBL" id="CP083239">
    <property type="protein sequence ID" value="UOK71146.1"/>
    <property type="molecule type" value="Genomic_DNA"/>
</dbReference>
<name>A0A9E6ZVF6_9HYPH</name>
<dbReference type="InterPro" id="IPR029063">
    <property type="entry name" value="SAM-dependent_MTases_sf"/>
</dbReference>
<dbReference type="Proteomes" id="UP000831684">
    <property type="component" value="Chromosome"/>
</dbReference>
<gene>
    <name evidence="1" type="ORF">K9D25_21005</name>
</gene>
<dbReference type="Pfam" id="PF13489">
    <property type="entry name" value="Methyltransf_23"/>
    <property type="match status" value="1"/>
</dbReference>
<dbReference type="Gene3D" id="3.40.50.150">
    <property type="entry name" value="Vaccinia Virus protein VP39"/>
    <property type="match status" value="1"/>
</dbReference>
<organism evidence="1 2">
    <name type="scientific">Ancylobacter polymorphus</name>
    <dbReference type="NCBI Taxonomy" id="223390"/>
    <lineage>
        <taxon>Bacteria</taxon>
        <taxon>Pseudomonadati</taxon>
        <taxon>Pseudomonadota</taxon>
        <taxon>Alphaproteobacteria</taxon>
        <taxon>Hyphomicrobiales</taxon>
        <taxon>Xanthobacteraceae</taxon>
        <taxon>Ancylobacter</taxon>
    </lineage>
</organism>
<sequence>MLCPVCEAASAPFRVVEGFAYFKCSGCGILHLPPDILRDIDAGKPLRTYEVEYWDAEMHAAGQRAAGPGMARLCEAIFLASTPVRAVLDIGTGPGVLLDHMARLMPHAAPALHGVELFPPPERWRTTSPNYHIGTLDSLAPMTFEAGLCMEVIEHLTPRMVATLLRALASVASEGSCFLFNTGLTPFVENEDPAYLDPLGRGHITIWTVEAMARLAAPVGLTASPLPGRSWAFLVEKAPRSMAFEHRIYHPLPENLSFLSGGEAVASVPSLLAQSGLGWFFFADMAASRTAWAQSLDRELAAARKSLLPLWAGGGRRPSE</sequence>
<dbReference type="GO" id="GO:0008168">
    <property type="term" value="F:methyltransferase activity"/>
    <property type="evidence" value="ECO:0007669"/>
    <property type="project" value="UniProtKB-KW"/>
</dbReference>
<evidence type="ECO:0000313" key="1">
    <source>
        <dbReference type="EMBL" id="UOK71146.1"/>
    </source>
</evidence>
<dbReference type="SUPFAM" id="SSF53335">
    <property type="entry name" value="S-adenosyl-L-methionine-dependent methyltransferases"/>
    <property type="match status" value="1"/>
</dbReference>
<dbReference type="GO" id="GO:0032259">
    <property type="term" value="P:methylation"/>
    <property type="evidence" value="ECO:0007669"/>
    <property type="project" value="UniProtKB-KW"/>
</dbReference>